<dbReference type="InterPro" id="IPR036291">
    <property type="entry name" value="NAD(P)-bd_dom_sf"/>
</dbReference>
<dbReference type="InterPro" id="IPR057326">
    <property type="entry name" value="KR_dom"/>
</dbReference>
<dbReference type="EMBL" id="RJJC01000001">
    <property type="protein sequence ID" value="RNJ26561.1"/>
    <property type="molecule type" value="Genomic_DNA"/>
</dbReference>
<dbReference type="PANTHER" id="PTHR24321:SF8">
    <property type="entry name" value="ESTRADIOL 17-BETA-DEHYDROGENASE 8-RELATED"/>
    <property type="match status" value="1"/>
</dbReference>
<dbReference type="Proteomes" id="UP000270581">
    <property type="component" value="Unassembled WGS sequence"/>
</dbReference>
<dbReference type="Pfam" id="PF13561">
    <property type="entry name" value="adh_short_C2"/>
    <property type="match status" value="1"/>
</dbReference>
<dbReference type="EC" id="1.1.1.47" evidence="5"/>
<name>A0AAJ4R9D5_9EURY</name>
<comment type="caution">
    <text evidence="5">The sequence shown here is derived from an EMBL/GenBank/DDBJ whole genome shotgun (WGS) entry which is preliminary data.</text>
</comment>
<dbReference type="AlphaFoldDB" id="A0AAJ4R9D5"/>
<evidence type="ECO:0000256" key="3">
    <source>
        <dbReference type="ARBA" id="ARBA00023027"/>
    </source>
</evidence>
<evidence type="ECO:0000256" key="2">
    <source>
        <dbReference type="ARBA" id="ARBA00023002"/>
    </source>
</evidence>
<accession>A0AAJ4R9D5</accession>
<comment type="similarity">
    <text evidence="1">Belongs to the short-chain dehydrogenases/reductases (SDR) family.</text>
</comment>
<evidence type="ECO:0000256" key="1">
    <source>
        <dbReference type="ARBA" id="ARBA00006484"/>
    </source>
</evidence>
<dbReference type="PRINTS" id="PR00081">
    <property type="entry name" value="GDHRDH"/>
</dbReference>
<dbReference type="CDD" id="cd05233">
    <property type="entry name" value="SDR_c"/>
    <property type="match status" value="1"/>
</dbReference>
<sequence>MGTVSYDFDGETVVVTGGASGIGRAAAVAFAGAGASVVVADIREEPKDRDATTPTHDLITDTGGEATFVETDVSTPDDVRDAVERAREYGGVDVMVNNAGVNRHGHPTDLDAADLDAMYEVNVRGVHLGTQIAAEDMLDRDAPGCIVNTASISSNDAQHGQVGYDATKGAIRMHTRTAALDLADDGIRVNAVAPGQIATEFSEGWTEEAETGAREDDLLKPVPLGRAGHPEDVAPAFLWLASEAAGYVTGELLHVDGGWQVS</sequence>
<dbReference type="Gene3D" id="3.40.50.720">
    <property type="entry name" value="NAD(P)-binding Rossmann-like Domain"/>
    <property type="match status" value="1"/>
</dbReference>
<gene>
    <name evidence="5" type="ORF">Nmn1133_07660</name>
</gene>
<dbReference type="PANTHER" id="PTHR24321">
    <property type="entry name" value="DEHYDROGENASES, SHORT CHAIN"/>
    <property type="match status" value="1"/>
</dbReference>
<evidence type="ECO:0000313" key="5">
    <source>
        <dbReference type="EMBL" id="RNJ26561.1"/>
    </source>
</evidence>
<keyword evidence="6" id="KW-1185">Reference proteome</keyword>
<dbReference type="InterPro" id="IPR002347">
    <property type="entry name" value="SDR_fam"/>
</dbReference>
<evidence type="ECO:0000259" key="4">
    <source>
        <dbReference type="SMART" id="SM00822"/>
    </source>
</evidence>
<feature type="domain" description="Ketoreductase" evidence="4">
    <location>
        <begin position="11"/>
        <end position="208"/>
    </location>
</feature>
<protein>
    <submittedName>
        <fullName evidence="5">Glucose 1-dehydrogenase</fullName>
        <ecNumber evidence="5">1.1.1.47</ecNumber>
    </submittedName>
</protein>
<proteinExistence type="inferred from homology"/>
<dbReference type="NCBIfam" id="NF005559">
    <property type="entry name" value="PRK07231.1"/>
    <property type="match status" value="1"/>
</dbReference>
<dbReference type="GO" id="GO:0047936">
    <property type="term" value="F:glucose 1-dehydrogenase [NAD(P)+] activity"/>
    <property type="evidence" value="ECO:0007669"/>
    <property type="project" value="UniProtKB-EC"/>
</dbReference>
<keyword evidence="3" id="KW-0520">NAD</keyword>
<dbReference type="PRINTS" id="PR00080">
    <property type="entry name" value="SDRFAMILY"/>
</dbReference>
<keyword evidence="2 5" id="KW-0560">Oxidoreductase</keyword>
<reference evidence="5 6" key="1">
    <citation type="submission" date="2018-11" db="EMBL/GenBank/DDBJ databases">
        <title>Genome sequences of Natronomonas sp. CBA1133.</title>
        <authorList>
            <person name="Roh S.W."/>
            <person name="Cha I.-T."/>
        </authorList>
    </citation>
    <scope>NUCLEOTIDE SEQUENCE [LARGE SCALE GENOMIC DNA]</scope>
    <source>
        <strain evidence="5 6">CBA1133</strain>
    </source>
</reference>
<dbReference type="SUPFAM" id="SSF51735">
    <property type="entry name" value="NAD(P)-binding Rossmann-fold domains"/>
    <property type="match status" value="1"/>
</dbReference>
<dbReference type="SMART" id="SM00822">
    <property type="entry name" value="PKS_KR"/>
    <property type="match status" value="1"/>
</dbReference>
<evidence type="ECO:0000313" key="6">
    <source>
        <dbReference type="Proteomes" id="UP000270581"/>
    </source>
</evidence>
<dbReference type="FunFam" id="3.40.50.720:FF:000084">
    <property type="entry name" value="Short-chain dehydrogenase reductase"/>
    <property type="match status" value="1"/>
</dbReference>
<dbReference type="RefSeq" id="WP_075936566.1">
    <property type="nucleotide sequence ID" value="NZ_BDJH01000002.1"/>
</dbReference>
<organism evidence="5 6">
    <name type="scientific">Halosegnis longus</name>
    <dbReference type="NCBI Taxonomy" id="2216012"/>
    <lineage>
        <taxon>Archaea</taxon>
        <taxon>Methanobacteriati</taxon>
        <taxon>Methanobacteriota</taxon>
        <taxon>Stenosarchaea group</taxon>
        <taxon>Halobacteria</taxon>
        <taxon>Halobacteriales</taxon>
        <taxon>Natronomonadaceae</taxon>
        <taxon>Halosegnis</taxon>
    </lineage>
</organism>